<sequence length="60" mass="6760">MASMSYGKRLRVSQEPEQTASVFHGVHCDFTSTMARWTTRIRKASSEGNEKSCHVKLTAK</sequence>
<dbReference type="InParanoid" id="A0A0C2SCT4"/>
<name>A0A0C2SCT4_AMAMK</name>
<dbReference type="HOGENOM" id="CLU_2941274_0_0_1"/>
<evidence type="ECO:0000313" key="2">
    <source>
        <dbReference type="Proteomes" id="UP000054549"/>
    </source>
</evidence>
<gene>
    <name evidence="1" type="ORF">M378DRAFT_167753</name>
</gene>
<dbReference type="AlphaFoldDB" id="A0A0C2SCT4"/>
<reference evidence="1 2" key="1">
    <citation type="submission" date="2014-04" db="EMBL/GenBank/DDBJ databases">
        <title>Evolutionary Origins and Diversification of the Mycorrhizal Mutualists.</title>
        <authorList>
            <consortium name="DOE Joint Genome Institute"/>
            <consortium name="Mycorrhizal Genomics Consortium"/>
            <person name="Kohler A."/>
            <person name="Kuo A."/>
            <person name="Nagy L.G."/>
            <person name="Floudas D."/>
            <person name="Copeland A."/>
            <person name="Barry K.W."/>
            <person name="Cichocki N."/>
            <person name="Veneault-Fourrey C."/>
            <person name="LaButti K."/>
            <person name="Lindquist E.A."/>
            <person name="Lipzen A."/>
            <person name="Lundell T."/>
            <person name="Morin E."/>
            <person name="Murat C."/>
            <person name="Riley R."/>
            <person name="Ohm R."/>
            <person name="Sun H."/>
            <person name="Tunlid A."/>
            <person name="Henrissat B."/>
            <person name="Grigoriev I.V."/>
            <person name="Hibbett D.S."/>
            <person name="Martin F."/>
        </authorList>
    </citation>
    <scope>NUCLEOTIDE SEQUENCE [LARGE SCALE GENOMIC DNA]</scope>
    <source>
        <strain evidence="1 2">Koide BX008</strain>
    </source>
</reference>
<organism evidence="1 2">
    <name type="scientific">Amanita muscaria (strain Koide BX008)</name>
    <dbReference type="NCBI Taxonomy" id="946122"/>
    <lineage>
        <taxon>Eukaryota</taxon>
        <taxon>Fungi</taxon>
        <taxon>Dikarya</taxon>
        <taxon>Basidiomycota</taxon>
        <taxon>Agaricomycotina</taxon>
        <taxon>Agaricomycetes</taxon>
        <taxon>Agaricomycetidae</taxon>
        <taxon>Agaricales</taxon>
        <taxon>Pluteineae</taxon>
        <taxon>Amanitaceae</taxon>
        <taxon>Amanita</taxon>
    </lineage>
</organism>
<protein>
    <submittedName>
        <fullName evidence="1">Uncharacterized protein</fullName>
    </submittedName>
</protein>
<dbReference type="EMBL" id="KN818293">
    <property type="protein sequence ID" value="KIL60775.1"/>
    <property type="molecule type" value="Genomic_DNA"/>
</dbReference>
<accession>A0A0C2SCT4</accession>
<keyword evidence="2" id="KW-1185">Reference proteome</keyword>
<evidence type="ECO:0000313" key="1">
    <source>
        <dbReference type="EMBL" id="KIL60775.1"/>
    </source>
</evidence>
<dbReference type="Proteomes" id="UP000054549">
    <property type="component" value="Unassembled WGS sequence"/>
</dbReference>
<proteinExistence type="predicted"/>